<dbReference type="PANTHER" id="PTHR42834">
    <property type="entry name" value="ENDONUCLEASE/EXONUCLEASE/PHOSPHATASE FAMILY PROTEIN (AFU_ORTHOLOGUE AFUA_3G09210)"/>
    <property type="match status" value="1"/>
</dbReference>
<dbReference type="AlphaFoldDB" id="A0AAP3XPJ0"/>
<keyword evidence="2" id="KW-0255">Endonuclease</keyword>
<proteinExistence type="predicted"/>
<sequence length="339" mass="36573">MADTILRLATFNLENLDEGGRGASPLDARLAVLRPQLERLDADILCLQEVHGQKPAGGASRGLLALERLVEGTPYAAFHRASTSSTGRHAGGAWVADIHNLVVLSRFPVACSEEVRERLVEPPSYRLATADPPEEAAQPCSFERPLLHVAVRLPCGRLLHLVNLHLRAPLASVVPGQKESAFCWRSVPGWAEGFFVSTVKRAAQALEARLLVDTILDAEPGALIAVVGDCNAEDRTMPLRLLAAETADTGNGALAARSLVPLERSLPADRCWTVIHHGRRVMLDHILVSRTLLGAFRTLEIHNETLGDELEPAQGLASPTESYHAPMVASFAFAGSKSR</sequence>
<protein>
    <submittedName>
        <fullName evidence="2">Endonuclease/exonuclease/phosphatase family protein</fullName>
    </submittedName>
</protein>
<dbReference type="PANTHER" id="PTHR42834:SF1">
    <property type="entry name" value="ENDONUCLEASE_EXONUCLEASE_PHOSPHATASE FAMILY PROTEIN (AFU_ORTHOLOGUE AFUA_3G09210)"/>
    <property type="match status" value="1"/>
</dbReference>
<dbReference type="Pfam" id="PF03372">
    <property type="entry name" value="Exo_endo_phos"/>
    <property type="match status" value="1"/>
</dbReference>
<comment type="caution">
    <text evidence="2">The sequence shown here is derived from an EMBL/GenBank/DDBJ whole genome shotgun (WGS) entry which is preliminary data.</text>
</comment>
<dbReference type="Gene3D" id="3.60.10.10">
    <property type="entry name" value="Endonuclease/exonuclease/phosphatase"/>
    <property type="match status" value="1"/>
</dbReference>
<dbReference type="GO" id="GO:0004519">
    <property type="term" value="F:endonuclease activity"/>
    <property type="evidence" value="ECO:0007669"/>
    <property type="project" value="UniProtKB-KW"/>
</dbReference>
<name>A0AAP3XPJ0_9PROT</name>
<evidence type="ECO:0000313" key="3">
    <source>
        <dbReference type="Proteomes" id="UP001301140"/>
    </source>
</evidence>
<gene>
    <name evidence="2" type="ORF">PZ740_02510</name>
</gene>
<feature type="domain" description="Endonuclease/exonuclease/phosphatase" evidence="1">
    <location>
        <begin position="9"/>
        <end position="292"/>
    </location>
</feature>
<dbReference type="RefSeq" id="WP_327787667.1">
    <property type="nucleotide sequence ID" value="NZ_JARGEQ010000016.1"/>
</dbReference>
<evidence type="ECO:0000259" key="1">
    <source>
        <dbReference type="Pfam" id="PF03372"/>
    </source>
</evidence>
<keyword evidence="2" id="KW-0540">Nuclease</keyword>
<organism evidence="2 3">
    <name type="scientific">Marinimicrococcus flavescens</name>
    <dbReference type="NCBI Taxonomy" id="3031815"/>
    <lineage>
        <taxon>Bacteria</taxon>
        <taxon>Pseudomonadati</taxon>
        <taxon>Pseudomonadota</taxon>
        <taxon>Alphaproteobacteria</taxon>
        <taxon>Geminicoccales</taxon>
        <taxon>Geminicoccaceae</taxon>
        <taxon>Marinimicrococcus</taxon>
    </lineage>
</organism>
<keyword evidence="3" id="KW-1185">Reference proteome</keyword>
<reference evidence="2 3" key="1">
    <citation type="submission" date="2023-03" db="EMBL/GenBank/DDBJ databases">
        <title>YIM 152171 draft genome.</title>
        <authorList>
            <person name="Yang Z."/>
        </authorList>
    </citation>
    <scope>NUCLEOTIDE SEQUENCE [LARGE SCALE GENOMIC DNA]</scope>
    <source>
        <strain evidence="2 3">YIM 152171</strain>
    </source>
</reference>
<accession>A0AAP3XPJ0</accession>
<dbReference type="SUPFAM" id="SSF56219">
    <property type="entry name" value="DNase I-like"/>
    <property type="match status" value="1"/>
</dbReference>
<dbReference type="EMBL" id="JARGEQ010000016">
    <property type="protein sequence ID" value="MDF1585253.1"/>
    <property type="molecule type" value="Genomic_DNA"/>
</dbReference>
<evidence type="ECO:0000313" key="2">
    <source>
        <dbReference type="EMBL" id="MDF1585253.1"/>
    </source>
</evidence>
<dbReference type="InterPro" id="IPR005135">
    <property type="entry name" value="Endo/exonuclease/phosphatase"/>
</dbReference>
<keyword evidence="2" id="KW-0378">Hydrolase</keyword>
<dbReference type="Proteomes" id="UP001301140">
    <property type="component" value="Unassembled WGS sequence"/>
</dbReference>
<dbReference type="InterPro" id="IPR036691">
    <property type="entry name" value="Endo/exonu/phosph_ase_sf"/>
</dbReference>